<evidence type="ECO:0000256" key="1">
    <source>
        <dbReference type="ARBA" id="ARBA00004141"/>
    </source>
</evidence>
<evidence type="ECO:0000256" key="3">
    <source>
        <dbReference type="ARBA" id="ARBA00022989"/>
    </source>
</evidence>
<feature type="transmembrane region" description="Helical" evidence="6">
    <location>
        <begin position="43"/>
        <end position="66"/>
    </location>
</feature>
<feature type="transmembrane region" description="Helical" evidence="6">
    <location>
        <begin position="157"/>
        <end position="175"/>
    </location>
</feature>
<feature type="domain" description="Sugar phosphate transporter" evidence="7">
    <location>
        <begin position="23"/>
        <end position="315"/>
    </location>
</feature>
<feature type="region of interest" description="Disordered" evidence="5">
    <location>
        <begin position="320"/>
        <end position="353"/>
    </location>
</feature>
<dbReference type="EMBL" id="JARYMX010000001">
    <property type="protein sequence ID" value="KAJ9567644.1"/>
    <property type="molecule type" value="Genomic_DNA"/>
</dbReference>
<dbReference type="InterPro" id="IPR004853">
    <property type="entry name" value="Sugar_P_trans_dom"/>
</dbReference>
<keyword evidence="2 6" id="KW-0812">Transmembrane</keyword>
<protein>
    <recommendedName>
        <fullName evidence="7">Sugar phosphate transporter domain-containing protein</fullName>
    </recommendedName>
</protein>
<keyword evidence="9" id="KW-1185">Reference proteome</keyword>
<evidence type="ECO:0000313" key="9">
    <source>
        <dbReference type="Proteomes" id="UP001172457"/>
    </source>
</evidence>
<feature type="transmembrane region" description="Helical" evidence="6">
    <location>
        <begin position="241"/>
        <end position="259"/>
    </location>
</feature>
<feature type="transmembrane region" description="Helical" evidence="6">
    <location>
        <begin position="299"/>
        <end position="318"/>
    </location>
</feature>
<evidence type="ECO:0000259" key="7">
    <source>
        <dbReference type="Pfam" id="PF03151"/>
    </source>
</evidence>
<feature type="transmembrane region" description="Helical" evidence="6">
    <location>
        <begin position="133"/>
        <end position="151"/>
    </location>
</feature>
<dbReference type="Proteomes" id="UP001172457">
    <property type="component" value="Chromosome 1"/>
</dbReference>
<evidence type="ECO:0000256" key="6">
    <source>
        <dbReference type="SAM" id="Phobius"/>
    </source>
</evidence>
<organism evidence="8 9">
    <name type="scientific">Centaurea solstitialis</name>
    <name type="common">yellow star-thistle</name>
    <dbReference type="NCBI Taxonomy" id="347529"/>
    <lineage>
        <taxon>Eukaryota</taxon>
        <taxon>Viridiplantae</taxon>
        <taxon>Streptophyta</taxon>
        <taxon>Embryophyta</taxon>
        <taxon>Tracheophyta</taxon>
        <taxon>Spermatophyta</taxon>
        <taxon>Magnoliopsida</taxon>
        <taxon>eudicotyledons</taxon>
        <taxon>Gunneridae</taxon>
        <taxon>Pentapetalae</taxon>
        <taxon>asterids</taxon>
        <taxon>campanulids</taxon>
        <taxon>Asterales</taxon>
        <taxon>Asteraceae</taxon>
        <taxon>Carduoideae</taxon>
        <taxon>Cardueae</taxon>
        <taxon>Centaureinae</taxon>
        <taxon>Centaurea</taxon>
    </lineage>
</organism>
<feature type="transmembrane region" description="Helical" evidence="6">
    <location>
        <begin position="271"/>
        <end position="293"/>
    </location>
</feature>
<evidence type="ECO:0000256" key="5">
    <source>
        <dbReference type="SAM" id="MobiDB-lite"/>
    </source>
</evidence>
<dbReference type="GO" id="GO:0016020">
    <property type="term" value="C:membrane"/>
    <property type="evidence" value="ECO:0007669"/>
    <property type="project" value="UniProtKB-SubCell"/>
</dbReference>
<evidence type="ECO:0000313" key="8">
    <source>
        <dbReference type="EMBL" id="KAJ9567644.1"/>
    </source>
</evidence>
<keyword evidence="4 6" id="KW-0472">Membrane</keyword>
<dbReference type="Pfam" id="PF03151">
    <property type="entry name" value="TPT"/>
    <property type="match status" value="1"/>
</dbReference>
<gene>
    <name evidence="8" type="ORF">OSB04_003610</name>
</gene>
<feature type="transmembrane region" description="Helical" evidence="6">
    <location>
        <begin position="12"/>
        <end position="31"/>
    </location>
</feature>
<dbReference type="InterPro" id="IPR050186">
    <property type="entry name" value="TPT_transporter"/>
</dbReference>
<feature type="transmembrane region" description="Helical" evidence="6">
    <location>
        <begin position="78"/>
        <end position="96"/>
    </location>
</feature>
<evidence type="ECO:0000256" key="2">
    <source>
        <dbReference type="ARBA" id="ARBA00022692"/>
    </source>
</evidence>
<accession>A0AA38TVG8</accession>
<comment type="caution">
    <text evidence="8">The sequence shown here is derived from an EMBL/GenBank/DDBJ whole genome shotgun (WGS) entry which is preliminary data.</text>
</comment>
<evidence type="ECO:0000256" key="4">
    <source>
        <dbReference type="ARBA" id="ARBA00023136"/>
    </source>
</evidence>
<name>A0AA38TVG8_9ASTR</name>
<sequence length="353" mass="39046">MTPSSKADKKAAVDIAAWTFNIVTSVGIILVNKALMATYGFTFATTLTGLHFVTTTLMTLVLRWLGYIQPSHLPVADLLKFVLFANFSIVGMNVSLMWNSVGFYQIAKLSMIPVSCLLEVAFDKIRYSRDTKLSILLVLMGVAVCTVTDVSVNTKGFVAAFVAVWSTALQQYFLVGNKKFVYILTPNLFTVRALSSTEIRVEFFQSVGTYCSYSGRIPVLLGPFVDYWLTNKRVDAFKYDTASLLFLILSCTIAIGTNLSQFICIGRFTAVTFQVLGHMKTILVLMLGFIFFGREGLNLHVVLGMMIAIMGMVWYGNASSKPGGKERRSYSLPKTSQPKKDSLLETSDTDDKA</sequence>
<comment type="subcellular location">
    <subcellularLocation>
        <location evidence="1">Membrane</location>
        <topology evidence="1">Multi-pass membrane protein</topology>
    </subcellularLocation>
</comment>
<feature type="compositionally biased region" description="Basic and acidic residues" evidence="5">
    <location>
        <begin position="338"/>
        <end position="353"/>
    </location>
</feature>
<dbReference type="PANTHER" id="PTHR11132">
    <property type="entry name" value="SOLUTE CARRIER FAMILY 35"/>
    <property type="match status" value="1"/>
</dbReference>
<proteinExistence type="predicted"/>
<dbReference type="AlphaFoldDB" id="A0AA38TVG8"/>
<keyword evidence="3 6" id="KW-1133">Transmembrane helix</keyword>
<reference evidence="8" key="1">
    <citation type="submission" date="2023-03" db="EMBL/GenBank/DDBJ databases">
        <title>Chromosome-scale reference genome and RAD-based genetic map of yellow starthistle (Centaurea solstitialis) reveal putative structural variation and QTLs associated with invader traits.</title>
        <authorList>
            <person name="Reatini B."/>
            <person name="Cang F.A."/>
            <person name="Jiang Q."/>
            <person name="Mckibben M.T.W."/>
            <person name="Barker M.S."/>
            <person name="Rieseberg L.H."/>
            <person name="Dlugosch K.M."/>
        </authorList>
    </citation>
    <scope>NUCLEOTIDE SEQUENCE</scope>
    <source>
        <strain evidence="8">CAN-66</strain>
        <tissue evidence="8">Leaf</tissue>
    </source>
</reference>